<organism evidence="1 2">
    <name type="scientific">Arctium lappa</name>
    <name type="common">Greater burdock</name>
    <name type="synonym">Lappa major</name>
    <dbReference type="NCBI Taxonomy" id="4217"/>
    <lineage>
        <taxon>Eukaryota</taxon>
        <taxon>Viridiplantae</taxon>
        <taxon>Streptophyta</taxon>
        <taxon>Embryophyta</taxon>
        <taxon>Tracheophyta</taxon>
        <taxon>Spermatophyta</taxon>
        <taxon>Magnoliopsida</taxon>
        <taxon>eudicotyledons</taxon>
        <taxon>Gunneridae</taxon>
        <taxon>Pentapetalae</taxon>
        <taxon>asterids</taxon>
        <taxon>campanulids</taxon>
        <taxon>Asterales</taxon>
        <taxon>Asteraceae</taxon>
        <taxon>Carduoideae</taxon>
        <taxon>Cardueae</taxon>
        <taxon>Arctiinae</taxon>
        <taxon>Arctium</taxon>
    </lineage>
</organism>
<sequence>MFSSYERNSGITVSILVLDLNSRAKRKAMGLMGGNLQTSWYMGDRDPPTIPDPTTVSLSLSLSLSLHLH</sequence>
<reference evidence="2" key="1">
    <citation type="journal article" date="2022" name="Mol. Ecol. Resour.">
        <title>The genomes of chicory, endive, great burdock and yacon provide insights into Asteraceae palaeo-polyploidization history and plant inulin production.</title>
        <authorList>
            <person name="Fan W."/>
            <person name="Wang S."/>
            <person name="Wang H."/>
            <person name="Wang A."/>
            <person name="Jiang F."/>
            <person name="Liu H."/>
            <person name="Zhao H."/>
            <person name="Xu D."/>
            <person name="Zhang Y."/>
        </authorList>
    </citation>
    <scope>NUCLEOTIDE SEQUENCE [LARGE SCALE GENOMIC DNA]</scope>
    <source>
        <strain evidence="2">cv. Niubang</strain>
    </source>
</reference>
<reference evidence="1 2" key="2">
    <citation type="journal article" date="2022" name="Mol. Ecol. Resour.">
        <title>The genomes of chicory, endive, great burdock and yacon provide insights into Asteraceae paleo-polyploidization history and plant inulin production.</title>
        <authorList>
            <person name="Fan W."/>
            <person name="Wang S."/>
            <person name="Wang H."/>
            <person name="Wang A."/>
            <person name="Jiang F."/>
            <person name="Liu H."/>
            <person name="Zhao H."/>
            <person name="Xu D."/>
            <person name="Zhang Y."/>
        </authorList>
    </citation>
    <scope>NUCLEOTIDE SEQUENCE [LARGE SCALE GENOMIC DNA]</scope>
    <source>
        <strain evidence="2">cv. Niubang</strain>
    </source>
</reference>
<protein>
    <submittedName>
        <fullName evidence="1">Uncharacterized protein</fullName>
    </submittedName>
</protein>
<gene>
    <name evidence="1" type="ORF">L6452_21103</name>
</gene>
<comment type="caution">
    <text evidence="1">The sequence shown here is derived from an EMBL/GenBank/DDBJ whole genome shotgun (WGS) entry which is preliminary data.</text>
</comment>
<accession>A0ACB9BHM9</accession>
<dbReference type="EMBL" id="CM042052">
    <property type="protein sequence ID" value="KAI3720190.1"/>
    <property type="molecule type" value="Genomic_DNA"/>
</dbReference>
<proteinExistence type="predicted"/>
<name>A0ACB9BHM9_ARCLA</name>
<dbReference type="Proteomes" id="UP001055879">
    <property type="component" value="Linkage Group LG06"/>
</dbReference>
<evidence type="ECO:0000313" key="1">
    <source>
        <dbReference type="EMBL" id="KAI3720190.1"/>
    </source>
</evidence>
<evidence type="ECO:0000313" key="2">
    <source>
        <dbReference type="Proteomes" id="UP001055879"/>
    </source>
</evidence>
<keyword evidence="2" id="KW-1185">Reference proteome</keyword>